<evidence type="ECO:0000256" key="5">
    <source>
        <dbReference type="ARBA" id="ARBA00022989"/>
    </source>
</evidence>
<keyword evidence="3" id="KW-1003">Cell membrane</keyword>
<dbReference type="OrthoDB" id="409792at2759"/>
<evidence type="ECO:0000256" key="2">
    <source>
        <dbReference type="ARBA" id="ARBA00004651"/>
    </source>
</evidence>
<feature type="transmembrane region" description="Helical" evidence="10">
    <location>
        <begin position="188"/>
        <end position="208"/>
    </location>
</feature>
<accession>A0A0B7FPT3</accession>
<dbReference type="GO" id="GO:1903425">
    <property type="term" value="F:fluoride transmembrane transporter activity"/>
    <property type="evidence" value="ECO:0007669"/>
    <property type="project" value="TreeGrafter"/>
</dbReference>
<evidence type="ECO:0000256" key="4">
    <source>
        <dbReference type="ARBA" id="ARBA00022692"/>
    </source>
</evidence>
<dbReference type="STRING" id="1108050.A0A0B7FPT3"/>
<comment type="subcellular location">
    <subcellularLocation>
        <location evidence="2">Cell membrane</location>
        <topology evidence="2">Multi-pass membrane protein</topology>
    </subcellularLocation>
</comment>
<comment type="function">
    <text evidence="1">Fluoride channel required for the rapid expulsion of cytoplasmic fluoride.</text>
</comment>
<reference evidence="11 12" key="1">
    <citation type="submission" date="2014-11" db="EMBL/GenBank/DDBJ databases">
        <authorList>
            <person name="Wibberg Daniel"/>
        </authorList>
    </citation>
    <scope>NUCLEOTIDE SEQUENCE [LARGE SCALE GENOMIC DNA]</scope>
    <source>
        <strain evidence="11">Rhizoctonia solani AG1-IB 7/3/14</strain>
    </source>
</reference>
<evidence type="ECO:0000256" key="7">
    <source>
        <dbReference type="ARBA" id="ARBA00035120"/>
    </source>
</evidence>
<evidence type="ECO:0000256" key="8">
    <source>
        <dbReference type="ARBA" id="ARBA00035585"/>
    </source>
</evidence>
<feature type="transmembrane region" description="Helical" evidence="10">
    <location>
        <begin position="80"/>
        <end position="101"/>
    </location>
</feature>
<keyword evidence="5 10" id="KW-1133">Transmembrane helix</keyword>
<dbReference type="Pfam" id="PF02537">
    <property type="entry name" value="CRCB"/>
    <property type="match status" value="2"/>
</dbReference>
<feature type="region of interest" description="Disordered" evidence="9">
    <location>
        <begin position="1"/>
        <end position="68"/>
    </location>
</feature>
<feature type="transmembrane region" description="Helical" evidence="10">
    <location>
        <begin position="349"/>
        <end position="370"/>
    </location>
</feature>
<name>A0A0B7FPT3_THACB</name>
<comment type="catalytic activity">
    <reaction evidence="8">
        <text>fluoride(in) = fluoride(out)</text>
        <dbReference type="Rhea" id="RHEA:76159"/>
        <dbReference type="ChEBI" id="CHEBI:17051"/>
    </reaction>
    <physiologicalReaction direction="left-to-right" evidence="8">
        <dbReference type="Rhea" id="RHEA:76160"/>
    </physiologicalReaction>
</comment>
<evidence type="ECO:0000256" key="6">
    <source>
        <dbReference type="ARBA" id="ARBA00023136"/>
    </source>
</evidence>
<dbReference type="GO" id="GO:0005886">
    <property type="term" value="C:plasma membrane"/>
    <property type="evidence" value="ECO:0007669"/>
    <property type="project" value="UniProtKB-SubCell"/>
</dbReference>
<evidence type="ECO:0000313" key="12">
    <source>
        <dbReference type="Proteomes" id="UP000059188"/>
    </source>
</evidence>
<evidence type="ECO:0000256" key="1">
    <source>
        <dbReference type="ARBA" id="ARBA00002598"/>
    </source>
</evidence>
<evidence type="ECO:0000256" key="3">
    <source>
        <dbReference type="ARBA" id="ARBA00022475"/>
    </source>
</evidence>
<keyword evidence="6 10" id="KW-0472">Membrane</keyword>
<protein>
    <submittedName>
        <fullName evidence="11">UPF0695 membrane protein</fullName>
    </submittedName>
</protein>
<organism evidence="11 12">
    <name type="scientific">Thanatephorus cucumeris (strain AG1-IB / isolate 7/3/14)</name>
    <name type="common">Lettuce bottom rot fungus</name>
    <name type="synonym">Rhizoctonia solani</name>
    <dbReference type="NCBI Taxonomy" id="1108050"/>
    <lineage>
        <taxon>Eukaryota</taxon>
        <taxon>Fungi</taxon>
        <taxon>Dikarya</taxon>
        <taxon>Basidiomycota</taxon>
        <taxon>Agaricomycotina</taxon>
        <taxon>Agaricomycetes</taxon>
        <taxon>Cantharellales</taxon>
        <taxon>Ceratobasidiaceae</taxon>
        <taxon>Rhizoctonia</taxon>
        <taxon>Rhizoctonia solani AG-1</taxon>
    </lineage>
</organism>
<feature type="transmembrane region" description="Helical" evidence="10">
    <location>
        <begin position="228"/>
        <end position="245"/>
    </location>
</feature>
<keyword evidence="4 10" id="KW-0812">Transmembrane</keyword>
<evidence type="ECO:0000256" key="10">
    <source>
        <dbReference type="SAM" id="Phobius"/>
    </source>
</evidence>
<sequence>MHLITIESNEKGPSSIASHLSRPPSGILQNYRPPVVPPGESQPDNRAQQPMVDLEEQEPEVTSPPPVAATAAPSYSYHPMSWPVITLLALPSVLGLLVRLGIHSLTTYEGDSVFALAWVQGVGCFIMGLTLGKKQTIIDFYPPLYTAITTGFCGSLTTFSSWQLDVFQAWSNAGGFHRGWLRDVIDGLTKTAMTALVSLGGLAFGLHLSTHIHLNPPSFRPNSVGAKVIGLISLLAYLATIPLYFELSPRFRISTTSALLFSFPGTLTRHLLGTYINPLKANIPVGTLGANSLGTGLLAAFHVIQRTPVTPAACAILQGLIDGYCGCLTTISTFAVEIRGLRGWNAWRYFALSYIVGQALMVVIIGGSWWSGRVKEHAMCYGPV</sequence>
<proteinExistence type="inferred from homology"/>
<comment type="similarity">
    <text evidence="7">Belongs to the fluoride channel Fluc/FEX (TC 1.A.43) family.</text>
</comment>
<evidence type="ECO:0000313" key="11">
    <source>
        <dbReference type="EMBL" id="CEL59685.1"/>
    </source>
</evidence>
<evidence type="ECO:0000256" key="9">
    <source>
        <dbReference type="SAM" id="MobiDB-lite"/>
    </source>
</evidence>
<dbReference type="Proteomes" id="UP000059188">
    <property type="component" value="Unassembled WGS sequence"/>
</dbReference>
<dbReference type="PANTHER" id="PTHR28259">
    <property type="entry name" value="FLUORIDE EXPORT PROTEIN 1-RELATED"/>
    <property type="match status" value="1"/>
</dbReference>
<keyword evidence="12" id="KW-1185">Reference proteome</keyword>
<dbReference type="EMBL" id="LN679103">
    <property type="protein sequence ID" value="CEL59685.1"/>
    <property type="molecule type" value="Genomic_DNA"/>
</dbReference>
<dbReference type="PANTHER" id="PTHR28259:SF1">
    <property type="entry name" value="FLUORIDE EXPORT PROTEIN 1-RELATED"/>
    <property type="match status" value="1"/>
</dbReference>
<dbReference type="InterPro" id="IPR003691">
    <property type="entry name" value="FluC"/>
</dbReference>
<dbReference type="AlphaFoldDB" id="A0A0B7FPT3"/>
<feature type="transmembrane region" description="Helical" evidence="10">
    <location>
        <begin position="113"/>
        <end position="132"/>
    </location>
</feature>
<gene>
    <name evidence="11" type="ORF">RSOLAG1IB_03618</name>
</gene>